<gene>
    <name evidence="4" type="ORF">AV649_05790</name>
</gene>
<evidence type="ECO:0000313" key="4">
    <source>
        <dbReference type="EMBL" id="KZE45684.1"/>
    </source>
</evidence>
<dbReference type="GO" id="GO:0016020">
    <property type="term" value="C:membrane"/>
    <property type="evidence" value="ECO:0007669"/>
    <property type="project" value="TreeGrafter"/>
</dbReference>
<dbReference type="InterPro" id="IPR036291">
    <property type="entry name" value="NAD(P)-bd_dom_sf"/>
</dbReference>
<dbReference type="SUPFAM" id="SSF51735">
    <property type="entry name" value="NAD(P)-binding Rossmann-fold domains"/>
    <property type="match status" value="1"/>
</dbReference>
<name>A0A0J5V8U2_9BACI</name>
<dbReference type="PANTHER" id="PTHR44196:SF1">
    <property type="entry name" value="DEHYDROGENASE_REDUCTASE SDR FAMILY MEMBER 7B"/>
    <property type="match status" value="1"/>
</dbReference>
<sequence>MNSKIQGKTIIITGASGGIGERMAIKAAESGANLALIARRAPLIDGLATKLRDQYGVKVVGYPLDVRNHEAVGKAFGEIKAEFGHIHVLINNAGFGIFKEAHEVSFEEVKGMIDVNVLGLMACTGEVLPIMKEQGYGHIVNIASQAGKFASPKSSAYSASKHAVLGFTNGLRMEAKRYGVLVTAVNPGPIATDFFTIADESGTYVKNVEKLMLNPDDVADKVIHALFTSRREINLPRWMNAGSLFYQLFPGLIETVGNRFFFKK</sequence>
<evidence type="ECO:0000256" key="1">
    <source>
        <dbReference type="ARBA" id="ARBA00006484"/>
    </source>
</evidence>
<dbReference type="FunFam" id="3.40.50.720:FF:000047">
    <property type="entry name" value="NADP-dependent L-serine/L-allo-threonine dehydrogenase"/>
    <property type="match status" value="1"/>
</dbReference>
<proteinExistence type="inferred from homology"/>
<evidence type="ECO:0000256" key="3">
    <source>
        <dbReference type="RuleBase" id="RU000363"/>
    </source>
</evidence>
<reference evidence="5" key="1">
    <citation type="submission" date="2016-01" db="EMBL/GenBank/DDBJ databases">
        <title>Whole genome sequencing of Bhargavaea cecembensis T14.</title>
        <authorList>
            <person name="Hong K.W."/>
        </authorList>
    </citation>
    <scope>NUCLEOTIDE SEQUENCE [LARGE SCALE GENOMIC DNA]</scope>
    <source>
        <strain evidence="5">M19</strain>
    </source>
</reference>
<dbReference type="Pfam" id="PF00106">
    <property type="entry name" value="adh_short"/>
    <property type="match status" value="1"/>
</dbReference>
<dbReference type="Proteomes" id="UP000076510">
    <property type="component" value="Unassembled WGS sequence"/>
</dbReference>
<dbReference type="OrthoDB" id="9793345at2"/>
<accession>A0A0J5V8U2</accession>
<dbReference type="PRINTS" id="PR00081">
    <property type="entry name" value="GDHRDH"/>
</dbReference>
<organism evidence="4 5">
    <name type="scientific">Rossellomorea marisflavi</name>
    <dbReference type="NCBI Taxonomy" id="189381"/>
    <lineage>
        <taxon>Bacteria</taxon>
        <taxon>Bacillati</taxon>
        <taxon>Bacillota</taxon>
        <taxon>Bacilli</taxon>
        <taxon>Bacillales</taxon>
        <taxon>Bacillaceae</taxon>
        <taxon>Rossellomorea</taxon>
    </lineage>
</organism>
<dbReference type="PANTHER" id="PTHR44196">
    <property type="entry name" value="DEHYDROGENASE/REDUCTASE SDR FAMILY MEMBER 7B"/>
    <property type="match status" value="1"/>
</dbReference>
<dbReference type="PROSITE" id="PS00061">
    <property type="entry name" value="ADH_SHORT"/>
    <property type="match status" value="1"/>
</dbReference>
<dbReference type="PATRIC" id="fig|189381.10.peg.1977"/>
<evidence type="ECO:0000313" key="5">
    <source>
        <dbReference type="Proteomes" id="UP000076510"/>
    </source>
</evidence>
<keyword evidence="2" id="KW-0560">Oxidoreductase</keyword>
<dbReference type="PIRSF" id="PIRSF000126">
    <property type="entry name" value="11-beta-HSD1"/>
    <property type="match status" value="1"/>
</dbReference>
<dbReference type="PRINTS" id="PR00080">
    <property type="entry name" value="SDRFAMILY"/>
</dbReference>
<comment type="similarity">
    <text evidence="1 3">Belongs to the short-chain dehydrogenases/reductases (SDR) family.</text>
</comment>
<dbReference type="InterPro" id="IPR020904">
    <property type="entry name" value="Sc_DH/Rdtase_CS"/>
</dbReference>
<dbReference type="AlphaFoldDB" id="A0A0J5V8U2"/>
<dbReference type="RefSeq" id="WP_048005966.1">
    <property type="nucleotide sequence ID" value="NZ_CAXQIX010000042.1"/>
</dbReference>
<dbReference type="EMBL" id="LQQY01000034">
    <property type="protein sequence ID" value="KZE45684.1"/>
    <property type="molecule type" value="Genomic_DNA"/>
</dbReference>
<dbReference type="Gene3D" id="3.40.50.720">
    <property type="entry name" value="NAD(P)-binding Rossmann-like Domain"/>
    <property type="match status" value="1"/>
</dbReference>
<protein>
    <submittedName>
        <fullName evidence="4">Oxidoreductase</fullName>
    </submittedName>
</protein>
<evidence type="ECO:0000256" key="2">
    <source>
        <dbReference type="ARBA" id="ARBA00023002"/>
    </source>
</evidence>
<comment type="caution">
    <text evidence="4">The sequence shown here is derived from an EMBL/GenBank/DDBJ whole genome shotgun (WGS) entry which is preliminary data.</text>
</comment>
<dbReference type="GO" id="GO:0016616">
    <property type="term" value="F:oxidoreductase activity, acting on the CH-OH group of donors, NAD or NADP as acceptor"/>
    <property type="evidence" value="ECO:0007669"/>
    <property type="project" value="UniProtKB-ARBA"/>
</dbReference>
<dbReference type="InterPro" id="IPR002347">
    <property type="entry name" value="SDR_fam"/>
</dbReference>